<organism evidence="1 2">
    <name type="scientific">Mortierella alpina</name>
    <name type="common">Oleaginous fungus</name>
    <name type="synonym">Mortierella renispora</name>
    <dbReference type="NCBI Taxonomy" id="64518"/>
    <lineage>
        <taxon>Eukaryota</taxon>
        <taxon>Fungi</taxon>
        <taxon>Fungi incertae sedis</taxon>
        <taxon>Mucoromycota</taxon>
        <taxon>Mortierellomycotina</taxon>
        <taxon>Mortierellomycetes</taxon>
        <taxon>Mortierellales</taxon>
        <taxon>Mortierellaceae</taxon>
        <taxon>Mortierella</taxon>
    </lineage>
</organism>
<accession>A0A9P6J308</accession>
<reference evidence="1" key="1">
    <citation type="journal article" date="2020" name="Fungal Divers.">
        <title>Resolving the Mortierellaceae phylogeny through synthesis of multi-gene phylogenetics and phylogenomics.</title>
        <authorList>
            <person name="Vandepol N."/>
            <person name="Liber J."/>
            <person name="Desiro A."/>
            <person name="Na H."/>
            <person name="Kennedy M."/>
            <person name="Barry K."/>
            <person name="Grigoriev I.V."/>
            <person name="Miller A.N."/>
            <person name="O'Donnell K."/>
            <person name="Stajich J.E."/>
            <person name="Bonito G."/>
        </authorList>
    </citation>
    <scope>NUCLEOTIDE SEQUENCE</scope>
    <source>
        <strain evidence="1">CK1249</strain>
    </source>
</reference>
<dbReference type="AlphaFoldDB" id="A0A9P6J308"/>
<proteinExistence type="predicted"/>
<dbReference type="EMBL" id="JAAAHY010000653">
    <property type="protein sequence ID" value="KAF9959878.1"/>
    <property type="molecule type" value="Genomic_DNA"/>
</dbReference>
<gene>
    <name evidence="1" type="ORF">BGZ70_008738</name>
</gene>
<sequence length="503" mass="52457">MDCRCKDSTSACGSSFSAKCGLDPASLYDCSESGSDPLLASKCETGLCLIEEGADACQPPKPTTCQCKDSLDVCGKVYNETCQLDPDTLYTCAGIGSDPAPGPKCDQGCLMHSGDTADECIKDSCLCTESGRICGSAMPSNCSFTFNAIYDCTGGRGSRPVLQKLCLPGSTCLGHTDGPSCGGETCDCKGDQTVCSDQFLDSCGLQKNTVYQCAPSGKPVLLQTCGVNKECVSVSDGATCASKDCKCPADGTLCGEIFPLSCQLNATSLYTCAKGGDPVFEKTCLPGHCIASAASMAAVAVFDVSVADQCLRNCVCSNTGFMCGATFPPECNKGKDVLYVCYQVGSIPIESERCTDGVCSVNPGDDNCGTIASTPNCYCNDTITICGSKIDPSCSTLLKADIDPKATYICIVKTDEPASLRANAGDMCIDLCACKAANTSSAFAETAAPIADRLQPHLATCKAIRCTAARKERFPTKVRIVYQAFAQVTNALTNVLARLQANR</sequence>
<feature type="non-terminal residue" evidence="1">
    <location>
        <position position="503"/>
    </location>
</feature>
<dbReference type="OrthoDB" id="2447511at2759"/>
<comment type="caution">
    <text evidence="1">The sequence shown here is derived from an EMBL/GenBank/DDBJ whole genome shotgun (WGS) entry which is preliminary data.</text>
</comment>
<keyword evidence="2" id="KW-1185">Reference proteome</keyword>
<evidence type="ECO:0000313" key="1">
    <source>
        <dbReference type="EMBL" id="KAF9959878.1"/>
    </source>
</evidence>
<protein>
    <submittedName>
        <fullName evidence="1">Uncharacterized protein</fullName>
    </submittedName>
</protein>
<name>A0A9P6J308_MORAP</name>
<evidence type="ECO:0000313" key="2">
    <source>
        <dbReference type="Proteomes" id="UP000738359"/>
    </source>
</evidence>
<dbReference type="Proteomes" id="UP000738359">
    <property type="component" value="Unassembled WGS sequence"/>
</dbReference>